<dbReference type="InParanoid" id="A0A177D0Y5"/>
<keyword evidence="3" id="KW-1185">Reference proteome</keyword>
<dbReference type="PANTHER" id="PTHR42085:SF1">
    <property type="entry name" value="F-BOX DOMAIN-CONTAINING PROTEIN"/>
    <property type="match status" value="1"/>
</dbReference>
<dbReference type="OrthoDB" id="62952at2759"/>
<reference evidence="2 3" key="1">
    <citation type="submission" date="2016-05" db="EMBL/GenBank/DDBJ databases">
        <title>Comparative analysis of secretome profiles of manganese(II)-oxidizing ascomycete fungi.</title>
        <authorList>
            <consortium name="DOE Joint Genome Institute"/>
            <person name="Zeiner C.A."/>
            <person name="Purvine S.O."/>
            <person name="Zink E.M."/>
            <person name="Wu S."/>
            <person name="Pasa-Tolic L."/>
            <person name="Chaput D.L."/>
            <person name="Haridas S."/>
            <person name="Grigoriev I.V."/>
            <person name="Santelli C.M."/>
            <person name="Hansel C.M."/>
        </authorList>
    </citation>
    <scope>NUCLEOTIDE SEQUENCE [LARGE SCALE GENOMIC DNA]</scope>
    <source>
        <strain evidence="2 3">AP3s5-JAC2a</strain>
    </source>
</reference>
<organism evidence="2 3">
    <name type="scientific">Paraphaeosphaeria sporulosa</name>
    <dbReference type="NCBI Taxonomy" id="1460663"/>
    <lineage>
        <taxon>Eukaryota</taxon>
        <taxon>Fungi</taxon>
        <taxon>Dikarya</taxon>
        <taxon>Ascomycota</taxon>
        <taxon>Pezizomycotina</taxon>
        <taxon>Dothideomycetes</taxon>
        <taxon>Pleosporomycetidae</taxon>
        <taxon>Pleosporales</taxon>
        <taxon>Massarineae</taxon>
        <taxon>Didymosphaeriaceae</taxon>
        <taxon>Paraphaeosphaeria</taxon>
    </lineage>
</organism>
<feature type="compositionally biased region" description="Polar residues" evidence="1">
    <location>
        <begin position="183"/>
        <end position="193"/>
    </location>
</feature>
<evidence type="ECO:0000313" key="2">
    <source>
        <dbReference type="EMBL" id="OAG12770.1"/>
    </source>
</evidence>
<sequence>MTFGDRFSAPFRASAFHIHPSMTAKSWTEPNVKPATMFAKRKPTDTTAHVRPAKRKSVVADSVADDASGRGAMSDNPMAEGDKPTVIDLKMDEEMSDLPTAGAEKSSDSGHSPAGSARQPSLDTRIDGTQPSLMPRDSQSPFASESRILDSEAQISPAAQPDVSSTNTWRGDMVTVATSLNQLTGNIPHSSTSPPRPSAGPLVPRPQLVGPYGTGLAGLSQSFGFQAQFLDFVDSSGHGLFGRPEAQAHVAAERQLILQAFQEPPSTPSGRHSQQQRGSVTTPNISPPPMHRSRNKQCCSSPALSLAQRGGLVYCQNCHCATKEDTEISDASFSTSSSSSSSETLVQCCFNPNPFDISEEDDITGPNIVCLNCHTPHDAADIFAPNTQSKAAKYLVSESSSSVFLRGRAVSLDRSTAIEDKGEDDIKHLGSMNVKEDLDPNRIRMVKYIKSEPGEIPRPYKPVPTVYRQSFGEALFSQCYDAEKSFCPAPFFQKFMELPRELRERVYGFALKSDKPIAPHLCDAGRPASEGKADYGKAIRFHDENQTAHNATCKLLTITRVSKQVREESLPIFYGVNTFQANGDTPTYFFRLQQLGRFHMIRHVDFWVRFWKNDQYPQKHMRMLLQNIEEQKAFEINHRQARQNERSNKAKAATPAKITAAKGRLSKVPNVSEDTKFYTDDVDVLKSHPLHLMGGLEAHFSSSFLVLRMLSAQFQDSEYNRQLVIHVPTTTLFEQYNSLKYFPSVCEGLGIQLKLISGRHVEFYGSSFRLSWAQKYQKKDFTASTTAKDWDEAEALTQRVQALYPNIEELKRPAKWTYMRRLCKQNEIEWFSIKTAGGGIR</sequence>
<evidence type="ECO:0000256" key="1">
    <source>
        <dbReference type="SAM" id="MobiDB-lite"/>
    </source>
</evidence>
<dbReference type="RefSeq" id="XP_018043135.1">
    <property type="nucleotide sequence ID" value="XM_018181735.1"/>
</dbReference>
<name>A0A177D0Y5_9PLEO</name>
<protein>
    <submittedName>
        <fullName evidence="2">Uncharacterized protein</fullName>
    </submittedName>
</protein>
<gene>
    <name evidence="2" type="ORF">CC84DRAFT_1201680</name>
</gene>
<proteinExistence type="predicted"/>
<dbReference type="GeneID" id="28765221"/>
<accession>A0A177D0Y5</accession>
<evidence type="ECO:0000313" key="3">
    <source>
        <dbReference type="Proteomes" id="UP000077069"/>
    </source>
</evidence>
<feature type="region of interest" description="Disordered" evidence="1">
    <location>
        <begin position="183"/>
        <end position="207"/>
    </location>
</feature>
<dbReference type="EMBL" id="KV441548">
    <property type="protein sequence ID" value="OAG12770.1"/>
    <property type="molecule type" value="Genomic_DNA"/>
</dbReference>
<feature type="compositionally biased region" description="Polar residues" evidence="1">
    <location>
        <begin position="268"/>
        <end position="284"/>
    </location>
</feature>
<feature type="compositionally biased region" description="Polar residues" evidence="1">
    <location>
        <begin position="118"/>
        <end position="143"/>
    </location>
</feature>
<feature type="region of interest" description="Disordered" evidence="1">
    <location>
        <begin position="263"/>
        <end position="297"/>
    </location>
</feature>
<dbReference type="InterPro" id="IPR038883">
    <property type="entry name" value="AN11006-like"/>
</dbReference>
<dbReference type="Proteomes" id="UP000077069">
    <property type="component" value="Unassembled WGS sequence"/>
</dbReference>
<dbReference type="PANTHER" id="PTHR42085">
    <property type="entry name" value="F-BOX DOMAIN-CONTAINING PROTEIN"/>
    <property type="match status" value="1"/>
</dbReference>
<feature type="region of interest" description="Disordered" evidence="1">
    <location>
        <begin position="40"/>
        <end position="83"/>
    </location>
</feature>
<dbReference type="AlphaFoldDB" id="A0A177D0Y5"/>
<feature type="region of interest" description="Disordered" evidence="1">
    <location>
        <begin position="98"/>
        <end position="146"/>
    </location>
</feature>